<evidence type="ECO:0000256" key="4">
    <source>
        <dbReference type="ARBA" id="ARBA00022989"/>
    </source>
</evidence>
<dbReference type="InterPro" id="IPR036837">
    <property type="entry name" value="Cation_efflux_CTD_sf"/>
</dbReference>
<evidence type="ECO:0000313" key="8">
    <source>
        <dbReference type="EMBL" id="TWT59973.1"/>
    </source>
</evidence>
<keyword evidence="9" id="KW-1185">Reference proteome</keyword>
<keyword evidence="2" id="KW-0813">Transport</keyword>
<feature type="transmembrane region" description="Helical" evidence="6">
    <location>
        <begin position="117"/>
        <end position="138"/>
    </location>
</feature>
<comment type="subcellular location">
    <subcellularLocation>
        <location evidence="1">Membrane</location>
        <topology evidence="1">Multi-pass membrane protein</topology>
    </subcellularLocation>
</comment>
<dbReference type="OrthoDB" id="9806522at2"/>
<evidence type="ECO:0000256" key="2">
    <source>
        <dbReference type="ARBA" id="ARBA00022448"/>
    </source>
</evidence>
<keyword evidence="4 6" id="KW-1133">Transmembrane helix</keyword>
<reference evidence="8 9" key="1">
    <citation type="submission" date="2019-02" db="EMBL/GenBank/DDBJ databases">
        <title>Deep-cultivation of Planctomycetes and their phenomic and genomic characterization uncovers novel biology.</title>
        <authorList>
            <person name="Wiegand S."/>
            <person name="Jogler M."/>
            <person name="Boedeker C."/>
            <person name="Pinto D."/>
            <person name="Vollmers J."/>
            <person name="Rivas-Marin E."/>
            <person name="Kohn T."/>
            <person name="Peeters S.H."/>
            <person name="Heuer A."/>
            <person name="Rast P."/>
            <person name="Oberbeckmann S."/>
            <person name="Bunk B."/>
            <person name="Jeske O."/>
            <person name="Meyerdierks A."/>
            <person name="Storesund J.E."/>
            <person name="Kallscheuer N."/>
            <person name="Luecker S."/>
            <person name="Lage O.M."/>
            <person name="Pohl T."/>
            <person name="Merkel B.J."/>
            <person name="Hornburger P."/>
            <person name="Mueller R.-W."/>
            <person name="Bruemmer F."/>
            <person name="Labrenz M."/>
            <person name="Spormann A.M."/>
            <person name="Op Den Camp H."/>
            <person name="Overmann J."/>
            <person name="Amann R."/>
            <person name="Jetten M.S.M."/>
            <person name="Mascher T."/>
            <person name="Medema M.H."/>
            <person name="Devos D.P."/>
            <person name="Kaster A.-K."/>
            <person name="Ovreas L."/>
            <person name="Rohde M."/>
            <person name="Galperin M.Y."/>
            <person name="Jogler C."/>
        </authorList>
    </citation>
    <scope>NUCLEOTIDE SEQUENCE [LARGE SCALE GENOMIC DNA]</scope>
    <source>
        <strain evidence="8 9">Pan54</strain>
    </source>
</reference>
<protein>
    <submittedName>
        <fullName evidence="8">Ferrous-iron efflux pump FieF</fullName>
    </submittedName>
</protein>
<feature type="transmembrane region" description="Helical" evidence="6">
    <location>
        <begin position="159"/>
        <end position="181"/>
    </location>
</feature>
<evidence type="ECO:0000313" key="9">
    <source>
        <dbReference type="Proteomes" id="UP000316095"/>
    </source>
</evidence>
<keyword evidence="5 6" id="KW-0472">Membrane</keyword>
<evidence type="ECO:0000256" key="3">
    <source>
        <dbReference type="ARBA" id="ARBA00022692"/>
    </source>
</evidence>
<dbReference type="Gene3D" id="3.30.70.1350">
    <property type="entry name" value="Cation efflux protein, cytoplasmic domain"/>
    <property type="match status" value="1"/>
</dbReference>
<dbReference type="InterPro" id="IPR027469">
    <property type="entry name" value="Cation_efflux_TMD_sf"/>
</dbReference>
<dbReference type="InterPro" id="IPR002524">
    <property type="entry name" value="Cation_efflux"/>
</dbReference>
<dbReference type="InterPro" id="IPR040177">
    <property type="entry name" value="SLC30A9"/>
</dbReference>
<organism evidence="8 9">
    <name type="scientific">Rubinisphaera italica</name>
    <dbReference type="NCBI Taxonomy" id="2527969"/>
    <lineage>
        <taxon>Bacteria</taxon>
        <taxon>Pseudomonadati</taxon>
        <taxon>Planctomycetota</taxon>
        <taxon>Planctomycetia</taxon>
        <taxon>Planctomycetales</taxon>
        <taxon>Planctomycetaceae</taxon>
        <taxon>Rubinisphaera</taxon>
    </lineage>
</organism>
<dbReference type="GO" id="GO:0016020">
    <property type="term" value="C:membrane"/>
    <property type="evidence" value="ECO:0007669"/>
    <property type="project" value="UniProtKB-SubCell"/>
</dbReference>
<evidence type="ECO:0000256" key="1">
    <source>
        <dbReference type="ARBA" id="ARBA00004141"/>
    </source>
</evidence>
<dbReference type="SUPFAM" id="SSF161111">
    <property type="entry name" value="Cation efflux protein transmembrane domain-like"/>
    <property type="match status" value="1"/>
</dbReference>
<evidence type="ECO:0000256" key="6">
    <source>
        <dbReference type="SAM" id="Phobius"/>
    </source>
</evidence>
<dbReference type="EMBL" id="SJPG01000001">
    <property type="protein sequence ID" value="TWT59973.1"/>
    <property type="molecule type" value="Genomic_DNA"/>
</dbReference>
<keyword evidence="3 6" id="KW-0812">Transmembrane</keyword>
<dbReference type="GO" id="GO:0008324">
    <property type="term" value="F:monoatomic cation transmembrane transporter activity"/>
    <property type="evidence" value="ECO:0007669"/>
    <property type="project" value="InterPro"/>
</dbReference>
<dbReference type="Gene3D" id="1.20.1510.10">
    <property type="entry name" value="Cation efflux protein transmembrane domain"/>
    <property type="match status" value="1"/>
</dbReference>
<dbReference type="Pfam" id="PF01545">
    <property type="entry name" value="Cation_efflux"/>
    <property type="match status" value="1"/>
</dbReference>
<accession>A0A5C5XCF1</accession>
<dbReference type="PANTHER" id="PTHR13414">
    <property type="entry name" value="HUEL-CATION TRANSPORTER"/>
    <property type="match status" value="1"/>
</dbReference>
<comment type="caution">
    <text evidence="8">The sequence shown here is derived from an EMBL/GenBank/DDBJ whole genome shotgun (WGS) entry which is preliminary data.</text>
</comment>
<dbReference type="AlphaFoldDB" id="A0A5C5XCF1"/>
<dbReference type="SUPFAM" id="SSF160240">
    <property type="entry name" value="Cation efflux protein cytoplasmic domain-like"/>
    <property type="match status" value="1"/>
</dbReference>
<dbReference type="RefSeq" id="WP_146502147.1">
    <property type="nucleotide sequence ID" value="NZ_SJPG01000001.1"/>
</dbReference>
<name>A0A5C5XCF1_9PLAN</name>
<dbReference type="GO" id="GO:0006829">
    <property type="term" value="P:zinc ion transport"/>
    <property type="evidence" value="ECO:0007669"/>
    <property type="project" value="InterPro"/>
</dbReference>
<dbReference type="PANTHER" id="PTHR13414:SF9">
    <property type="entry name" value="PROTON-COUPLED ZINC ANTIPORTER SLC30A9, MITOCHONDRIAL"/>
    <property type="match status" value="1"/>
</dbReference>
<sequence length="307" mass="32943">MAASGSKLAIYGAIVGNFLISVTKFVAAGLTGSSAMLTEGIHSLVDTGNGGLLLFGIHRSQRAPDDRHPFGYGPELYFWTLIVGILIFGIGGGISVYEGILHVLHPAKLSDPTVNYIVLGLAVVFEGAAWYLALKGFLATKGNSSIWKAVKESKDPTTFAVLFEDSAALLGLVVAFLGIFFGHLLEMPVLDGVASIFIGLILAAVAFVLIYESHGLLIGESASPEIVDGVRKIVGSYPEVQRAKSPLTLHFGPNQVLLAMDLQFLDSLDADQIESTIDRIESEIRKAYPEIRNIFLEADAILVSRRK</sequence>
<feature type="transmembrane region" description="Helical" evidence="6">
    <location>
        <begin position="76"/>
        <end position="97"/>
    </location>
</feature>
<feature type="transmembrane region" description="Helical" evidence="6">
    <location>
        <begin position="193"/>
        <end position="211"/>
    </location>
</feature>
<dbReference type="Proteomes" id="UP000316095">
    <property type="component" value="Unassembled WGS sequence"/>
</dbReference>
<gene>
    <name evidence="8" type="primary">fieF</name>
    <name evidence="8" type="ORF">Pan54_06840</name>
</gene>
<dbReference type="NCBIfam" id="TIGR01297">
    <property type="entry name" value="CDF"/>
    <property type="match status" value="1"/>
</dbReference>
<feature type="domain" description="Cation efflux protein transmembrane" evidence="7">
    <location>
        <begin position="13"/>
        <end position="217"/>
    </location>
</feature>
<dbReference type="InterPro" id="IPR058533">
    <property type="entry name" value="Cation_efflux_TM"/>
</dbReference>
<evidence type="ECO:0000259" key="7">
    <source>
        <dbReference type="Pfam" id="PF01545"/>
    </source>
</evidence>
<proteinExistence type="predicted"/>
<evidence type="ECO:0000256" key="5">
    <source>
        <dbReference type="ARBA" id="ARBA00023136"/>
    </source>
</evidence>